<evidence type="ECO:0000313" key="2">
    <source>
        <dbReference type="EMBL" id="AGW42592.1"/>
    </source>
</evidence>
<dbReference type="PANTHER" id="PTHR35010">
    <property type="entry name" value="BLL4672 PROTEIN-RELATED"/>
    <property type="match status" value="1"/>
</dbReference>
<dbReference type="InterPro" id="IPR041413">
    <property type="entry name" value="MLTR_LBD"/>
</dbReference>
<reference evidence="2 3" key="1">
    <citation type="journal article" date="2013" name="Genome Announc.">
        <title>Complete Genome Sequence of Leifsonia xyli subsp. cynodontis Strain DSM46306, a Gram-Positive Bacterial Pathogen of Grasses.</title>
        <authorList>
            <person name="Monteiro-Vitorello C.B."/>
            <person name="Zerillo M.M."/>
            <person name="Van Sluys M.A."/>
            <person name="Camargo L.E."/>
            <person name="Kitajima J.P."/>
        </authorList>
    </citation>
    <scope>NUCLEOTIDE SEQUENCE [LARGE SCALE GENOMIC DNA]</scope>
    <source>
        <strain evidence="2 3">DSM 46306</strain>
    </source>
</reference>
<gene>
    <name evidence="2" type="ORF">O159_26900</name>
</gene>
<dbReference type="InterPro" id="IPR010982">
    <property type="entry name" value="Lambda_DNA-bd_dom_sf"/>
</dbReference>
<keyword evidence="3" id="KW-1185">Reference proteome</keyword>
<accession>U3PCU3</accession>
<dbReference type="eggNOG" id="COG1396">
    <property type="taxonomic scope" value="Bacteria"/>
</dbReference>
<organism evidence="2 3">
    <name type="scientific">Leifsonia xyli subsp. cynodontis DSM 46306</name>
    <dbReference type="NCBI Taxonomy" id="1389489"/>
    <lineage>
        <taxon>Bacteria</taxon>
        <taxon>Bacillati</taxon>
        <taxon>Actinomycetota</taxon>
        <taxon>Actinomycetes</taxon>
        <taxon>Micrococcales</taxon>
        <taxon>Microbacteriaceae</taxon>
        <taxon>Leifsonia</taxon>
    </lineage>
</organism>
<sequence>MLAGMSVDYYTRLERGNLSGASDSVLEALAQALQLDEAETAHLFDLARAATASPRLRRRRSPRTVRPSLQRVIDAIGAAPAWVRNDRGDVLATNELGRALYLDLLAETVQPPNNSRFTFLNPRAREFYAE</sequence>
<dbReference type="GO" id="GO:0003677">
    <property type="term" value="F:DNA binding"/>
    <property type="evidence" value="ECO:0007669"/>
    <property type="project" value="InterPro"/>
</dbReference>
<protein>
    <recommendedName>
        <fullName evidence="1">MmyB-like transcription regulator ligand binding domain-containing protein</fullName>
    </recommendedName>
</protein>
<dbReference type="HOGENOM" id="CLU_1935416_0_0_11"/>
<proteinExistence type="predicted"/>
<feature type="domain" description="MmyB-like transcription regulator ligand binding" evidence="1">
    <location>
        <begin position="65"/>
        <end position="129"/>
    </location>
</feature>
<evidence type="ECO:0000313" key="3">
    <source>
        <dbReference type="Proteomes" id="UP000016743"/>
    </source>
</evidence>
<name>U3PCU3_LEIXC</name>
<dbReference type="Gene3D" id="3.30.450.180">
    <property type="match status" value="1"/>
</dbReference>
<dbReference type="EMBL" id="CP006734">
    <property type="protein sequence ID" value="AGW42592.1"/>
    <property type="molecule type" value="Genomic_DNA"/>
</dbReference>
<dbReference type="Proteomes" id="UP000016743">
    <property type="component" value="Chromosome"/>
</dbReference>
<dbReference type="STRING" id="1389489.O159_26900"/>
<dbReference type="Pfam" id="PF17765">
    <property type="entry name" value="MLTR_LBD"/>
    <property type="match status" value="1"/>
</dbReference>
<dbReference type="KEGG" id="lxy:O159_26900"/>
<dbReference type="PANTHER" id="PTHR35010:SF2">
    <property type="entry name" value="BLL4672 PROTEIN"/>
    <property type="match status" value="1"/>
</dbReference>
<dbReference type="Pfam" id="PF13560">
    <property type="entry name" value="HTH_31"/>
    <property type="match status" value="1"/>
</dbReference>
<dbReference type="Gene3D" id="1.10.260.40">
    <property type="entry name" value="lambda repressor-like DNA-binding domains"/>
    <property type="match status" value="1"/>
</dbReference>
<evidence type="ECO:0000259" key="1">
    <source>
        <dbReference type="Pfam" id="PF17765"/>
    </source>
</evidence>
<dbReference type="AlphaFoldDB" id="U3PCU3"/>
<dbReference type="PATRIC" id="fig|1389489.3.peg.2582"/>